<feature type="coiled-coil region" evidence="1">
    <location>
        <begin position="143"/>
        <end position="241"/>
    </location>
</feature>
<feature type="chain" id="PRO_5046811708" evidence="3">
    <location>
        <begin position="19"/>
        <end position="275"/>
    </location>
</feature>
<keyword evidence="3" id="KW-0732">Signal</keyword>
<keyword evidence="1" id="KW-0175">Coiled coil</keyword>
<evidence type="ECO:0000313" key="4">
    <source>
        <dbReference type="EMBL" id="KAH6592031.1"/>
    </source>
</evidence>
<protein>
    <submittedName>
        <fullName evidence="4">Uncharacterized protein</fullName>
    </submittedName>
</protein>
<accession>A0ABQ8F4H7</accession>
<evidence type="ECO:0000313" key="5">
    <source>
        <dbReference type="Proteomes" id="UP001648503"/>
    </source>
</evidence>
<dbReference type="EMBL" id="JAFCIX010000391">
    <property type="protein sequence ID" value="KAH6592031.1"/>
    <property type="molecule type" value="Genomic_DNA"/>
</dbReference>
<keyword evidence="5" id="KW-1185">Reference proteome</keyword>
<organism evidence="4 5">
    <name type="scientific">Batrachochytrium salamandrivorans</name>
    <dbReference type="NCBI Taxonomy" id="1357716"/>
    <lineage>
        <taxon>Eukaryota</taxon>
        <taxon>Fungi</taxon>
        <taxon>Fungi incertae sedis</taxon>
        <taxon>Chytridiomycota</taxon>
        <taxon>Chytridiomycota incertae sedis</taxon>
        <taxon>Chytridiomycetes</taxon>
        <taxon>Rhizophydiales</taxon>
        <taxon>Rhizophydiales incertae sedis</taxon>
        <taxon>Batrachochytrium</taxon>
    </lineage>
</organism>
<sequence length="275" mass="31538">MKLISFAVVSLLAITVSAYPQQTTTTQDLQPSQSTSTDDVQSSQSTSTQTPQQPDQGKVQAKLEQLTKLYIKEETEFAPVDKDLKAEEENVMEIERGLNSIVVELQDTSLSSDRKSELKERYDNGKELLEMLYAKYEGHYRHHKRLRRMRNDAEASLQLLKENQKLVEERNSDSEAQAGPSPDSVYDLEILMEQNIRILKEINELLEEQKNIGADQTVPVGSSLRERSEQLKDEIQILQSQSRTAKWILWWHGPNRSIGEWIKDVTGSYVWNSNI</sequence>
<feature type="compositionally biased region" description="Low complexity" evidence="2">
    <location>
        <begin position="23"/>
        <end position="56"/>
    </location>
</feature>
<reference evidence="4 5" key="1">
    <citation type="submission" date="2021-02" db="EMBL/GenBank/DDBJ databases">
        <title>Variation within the Batrachochytrium salamandrivorans European outbreak.</title>
        <authorList>
            <person name="Kelly M."/>
            <person name="Pasmans F."/>
            <person name="Shea T.P."/>
            <person name="Munoz J.F."/>
            <person name="Carranza S."/>
            <person name="Cuomo C.A."/>
            <person name="Martel A."/>
        </authorList>
    </citation>
    <scope>NUCLEOTIDE SEQUENCE [LARGE SCALE GENOMIC DNA]</scope>
    <source>
        <strain evidence="4 5">AMFP18/2</strain>
    </source>
</reference>
<comment type="caution">
    <text evidence="4">The sequence shown here is derived from an EMBL/GenBank/DDBJ whole genome shotgun (WGS) entry which is preliminary data.</text>
</comment>
<feature type="signal peptide" evidence="3">
    <location>
        <begin position="1"/>
        <end position="18"/>
    </location>
</feature>
<proteinExistence type="predicted"/>
<dbReference type="Proteomes" id="UP001648503">
    <property type="component" value="Unassembled WGS sequence"/>
</dbReference>
<evidence type="ECO:0000256" key="1">
    <source>
        <dbReference type="SAM" id="Coils"/>
    </source>
</evidence>
<feature type="region of interest" description="Disordered" evidence="2">
    <location>
        <begin position="23"/>
        <end position="58"/>
    </location>
</feature>
<gene>
    <name evidence="4" type="ORF">BASA50_008314</name>
</gene>
<name>A0ABQ8F4H7_9FUNG</name>
<evidence type="ECO:0000256" key="2">
    <source>
        <dbReference type="SAM" id="MobiDB-lite"/>
    </source>
</evidence>
<evidence type="ECO:0000256" key="3">
    <source>
        <dbReference type="SAM" id="SignalP"/>
    </source>
</evidence>